<name>A0A9J6G3V6_HAELO</name>
<keyword evidence="2" id="KW-1133">Transmembrane helix</keyword>
<evidence type="ECO:0000256" key="1">
    <source>
        <dbReference type="SAM" id="MobiDB-lite"/>
    </source>
</evidence>
<protein>
    <submittedName>
        <fullName evidence="4">Uncharacterized protein</fullName>
    </submittedName>
</protein>
<keyword evidence="5" id="KW-1185">Reference proteome</keyword>
<dbReference type="Proteomes" id="UP000821853">
    <property type="component" value="Chromosome 3"/>
</dbReference>
<feature type="compositionally biased region" description="Low complexity" evidence="1">
    <location>
        <begin position="19"/>
        <end position="29"/>
    </location>
</feature>
<feature type="chain" id="PRO_5039917612" evidence="3">
    <location>
        <begin position="23"/>
        <end position="176"/>
    </location>
</feature>
<dbReference type="OMA" id="DNWASIS"/>
<evidence type="ECO:0000313" key="5">
    <source>
        <dbReference type="Proteomes" id="UP000821853"/>
    </source>
</evidence>
<reference evidence="4 5" key="1">
    <citation type="journal article" date="2020" name="Cell">
        <title>Large-Scale Comparative Analyses of Tick Genomes Elucidate Their Genetic Diversity and Vector Capacities.</title>
        <authorList>
            <consortium name="Tick Genome and Microbiome Consortium (TIGMIC)"/>
            <person name="Jia N."/>
            <person name="Wang J."/>
            <person name="Shi W."/>
            <person name="Du L."/>
            <person name="Sun Y."/>
            <person name="Zhan W."/>
            <person name="Jiang J.F."/>
            <person name="Wang Q."/>
            <person name="Zhang B."/>
            <person name="Ji P."/>
            <person name="Bell-Sakyi L."/>
            <person name="Cui X.M."/>
            <person name="Yuan T.T."/>
            <person name="Jiang B.G."/>
            <person name="Yang W.F."/>
            <person name="Lam T.T."/>
            <person name="Chang Q.C."/>
            <person name="Ding S.J."/>
            <person name="Wang X.J."/>
            <person name="Zhu J.G."/>
            <person name="Ruan X.D."/>
            <person name="Zhao L."/>
            <person name="Wei J.T."/>
            <person name="Ye R.Z."/>
            <person name="Que T.C."/>
            <person name="Du C.H."/>
            <person name="Zhou Y.H."/>
            <person name="Cheng J.X."/>
            <person name="Dai P.F."/>
            <person name="Guo W.B."/>
            <person name="Han X.H."/>
            <person name="Huang E.J."/>
            <person name="Li L.F."/>
            <person name="Wei W."/>
            <person name="Gao Y.C."/>
            <person name="Liu J.Z."/>
            <person name="Shao H.Z."/>
            <person name="Wang X."/>
            <person name="Wang C.C."/>
            <person name="Yang T.C."/>
            <person name="Huo Q.B."/>
            <person name="Li W."/>
            <person name="Chen H.Y."/>
            <person name="Chen S.E."/>
            <person name="Zhou L.G."/>
            <person name="Ni X.B."/>
            <person name="Tian J.H."/>
            <person name="Sheng Y."/>
            <person name="Liu T."/>
            <person name="Pan Y.S."/>
            <person name="Xia L.Y."/>
            <person name="Li J."/>
            <person name="Zhao F."/>
            <person name="Cao W.C."/>
        </authorList>
    </citation>
    <scope>NUCLEOTIDE SEQUENCE [LARGE SCALE GENOMIC DNA]</scope>
    <source>
        <strain evidence="4">HaeL-2018</strain>
    </source>
</reference>
<feature type="transmembrane region" description="Helical" evidence="2">
    <location>
        <begin position="72"/>
        <end position="94"/>
    </location>
</feature>
<gene>
    <name evidence="4" type="ORF">HPB48_019363</name>
</gene>
<dbReference type="AlphaFoldDB" id="A0A9J6G3V6"/>
<evidence type="ECO:0000313" key="4">
    <source>
        <dbReference type="EMBL" id="KAH9370202.1"/>
    </source>
</evidence>
<keyword evidence="2" id="KW-0812">Transmembrane</keyword>
<feature type="region of interest" description="Disordered" evidence="1">
    <location>
        <begin position="155"/>
        <end position="176"/>
    </location>
</feature>
<dbReference type="VEuPathDB" id="VectorBase:HLOH_059348"/>
<comment type="caution">
    <text evidence="4">The sequence shown here is derived from an EMBL/GenBank/DDBJ whole genome shotgun (WGS) entry which is preliminary data.</text>
</comment>
<accession>A0A9J6G3V6</accession>
<keyword evidence="2" id="KW-0472">Membrane</keyword>
<organism evidence="4 5">
    <name type="scientific">Haemaphysalis longicornis</name>
    <name type="common">Bush tick</name>
    <dbReference type="NCBI Taxonomy" id="44386"/>
    <lineage>
        <taxon>Eukaryota</taxon>
        <taxon>Metazoa</taxon>
        <taxon>Ecdysozoa</taxon>
        <taxon>Arthropoda</taxon>
        <taxon>Chelicerata</taxon>
        <taxon>Arachnida</taxon>
        <taxon>Acari</taxon>
        <taxon>Parasitiformes</taxon>
        <taxon>Ixodida</taxon>
        <taxon>Ixodoidea</taxon>
        <taxon>Ixodidae</taxon>
        <taxon>Haemaphysalinae</taxon>
        <taxon>Haemaphysalis</taxon>
    </lineage>
</organism>
<feature type="signal peptide" evidence="3">
    <location>
        <begin position="1"/>
        <end position="22"/>
    </location>
</feature>
<proteinExistence type="predicted"/>
<dbReference type="EMBL" id="JABSTR010000005">
    <property type="protein sequence ID" value="KAH9370202.1"/>
    <property type="molecule type" value="Genomic_DNA"/>
</dbReference>
<sequence>MAPRRRWVAALAALTTLMTTTTNDTGLSTEGEEPPRPLHDHTAEPLVAESMRNPAFQKRAKAGWAQHDPQTVAQVVLTAATLSALVLGASCYAWRNRKQHEGRHRYSRLAGEEPDKLRTLRLSPIGPSCRRDRHNWASISLVNLLSSYPATPQNVADAEAAARDGADAPSETSDAT</sequence>
<dbReference type="OrthoDB" id="10625646at2759"/>
<evidence type="ECO:0000256" key="2">
    <source>
        <dbReference type="SAM" id="Phobius"/>
    </source>
</evidence>
<keyword evidence="3" id="KW-0732">Signal</keyword>
<feature type="region of interest" description="Disordered" evidence="1">
    <location>
        <begin position="19"/>
        <end position="40"/>
    </location>
</feature>
<evidence type="ECO:0000256" key="3">
    <source>
        <dbReference type="SAM" id="SignalP"/>
    </source>
</evidence>